<dbReference type="RefSeq" id="WP_098297430.1">
    <property type="nucleotide sequence ID" value="NZ_NTSO01000015.1"/>
</dbReference>
<name>A0A9X6VVI7_BACCE</name>
<gene>
    <name evidence="1" type="ORF">CN357_22195</name>
</gene>
<evidence type="ECO:0000313" key="2">
    <source>
        <dbReference type="Proteomes" id="UP000220210"/>
    </source>
</evidence>
<protein>
    <submittedName>
        <fullName evidence="1">Uncharacterized protein</fullName>
    </submittedName>
</protein>
<reference evidence="1 2" key="1">
    <citation type="submission" date="2017-09" db="EMBL/GenBank/DDBJ databases">
        <title>Large-scale bioinformatics analysis of Bacillus genomes uncovers conserved roles of natural products in bacterial physiology.</title>
        <authorList>
            <consortium name="Agbiome Team Llc"/>
            <person name="Bleich R.M."/>
            <person name="Kirk G.J."/>
            <person name="Santa Maria K.C."/>
            <person name="Allen S.E."/>
            <person name="Farag S."/>
            <person name="Shank E.A."/>
            <person name="Bowers A."/>
        </authorList>
    </citation>
    <scope>NUCLEOTIDE SEQUENCE [LARGE SCALE GENOMIC DNA]</scope>
    <source>
        <strain evidence="1 2">AFS020204</strain>
    </source>
</reference>
<dbReference type="AlphaFoldDB" id="A0A9X6VVI7"/>
<dbReference type="Proteomes" id="UP000220210">
    <property type="component" value="Unassembled WGS sequence"/>
</dbReference>
<evidence type="ECO:0000313" key="1">
    <source>
        <dbReference type="EMBL" id="PFF46158.1"/>
    </source>
</evidence>
<accession>A0A9X6VVI7</accession>
<proteinExistence type="predicted"/>
<sequence>MNTVTKKVIVSPEANLKGLSIKPPNYLIEGRDGDSYSIYREIEKDEEWDFEGEFVITYQDKCYIKLTNVPNEEHAMAVIKSYFGATKELGNLS</sequence>
<organism evidence="1 2">
    <name type="scientific">Bacillus cereus</name>
    <dbReference type="NCBI Taxonomy" id="1396"/>
    <lineage>
        <taxon>Bacteria</taxon>
        <taxon>Bacillati</taxon>
        <taxon>Bacillota</taxon>
        <taxon>Bacilli</taxon>
        <taxon>Bacillales</taxon>
        <taxon>Bacillaceae</taxon>
        <taxon>Bacillus</taxon>
        <taxon>Bacillus cereus group</taxon>
    </lineage>
</organism>
<comment type="caution">
    <text evidence="1">The sequence shown here is derived from an EMBL/GenBank/DDBJ whole genome shotgun (WGS) entry which is preliminary data.</text>
</comment>
<dbReference type="EMBL" id="NTSO01000015">
    <property type="protein sequence ID" value="PFF46158.1"/>
    <property type="molecule type" value="Genomic_DNA"/>
</dbReference>